<proteinExistence type="predicted"/>
<dbReference type="Proteomes" id="UP000283523">
    <property type="component" value="Unassembled WGS sequence"/>
</dbReference>
<evidence type="ECO:0000313" key="2">
    <source>
        <dbReference type="Proteomes" id="UP000283523"/>
    </source>
</evidence>
<gene>
    <name evidence="1" type="ORF">DYU11_12075</name>
</gene>
<organism evidence="1 2">
    <name type="scientific">Fibrisoma montanum</name>
    <dbReference type="NCBI Taxonomy" id="2305895"/>
    <lineage>
        <taxon>Bacteria</taxon>
        <taxon>Pseudomonadati</taxon>
        <taxon>Bacteroidota</taxon>
        <taxon>Cytophagia</taxon>
        <taxon>Cytophagales</taxon>
        <taxon>Spirosomataceae</taxon>
        <taxon>Fibrisoma</taxon>
    </lineage>
</organism>
<name>A0A418MBG0_9BACT</name>
<dbReference type="AlphaFoldDB" id="A0A418MBG0"/>
<evidence type="ECO:0000313" key="1">
    <source>
        <dbReference type="EMBL" id="RIV23708.1"/>
    </source>
</evidence>
<protein>
    <submittedName>
        <fullName evidence="1">Uncharacterized protein</fullName>
    </submittedName>
</protein>
<reference evidence="1 2" key="1">
    <citation type="submission" date="2018-08" db="EMBL/GenBank/DDBJ databases">
        <title>Fibrisoma montanum sp. nov., isolated from Danxia mountain soil.</title>
        <authorList>
            <person name="Huang Y."/>
        </authorList>
    </citation>
    <scope>NUCLEOTIDE SEQUENCE [LARGE SCALE GENOMIC DNA]</scope>
    <source>
        <strain evidence="1 2">HYT19</strain>
    </source>
</reference>
<sequence>MDTPVSLPMLYFAVSNPQLQAEKSTNAVAVNWQYGSFRVSNLKHALEFLSAFKSLGWCIHQAWVIDTDGFKLTIPPEHIDDRLLDRLGDLPALQRSIDNLVFHSFY</sequence>
<comment type="caution">
    <text evidence="1">The sequence shown here is derived from an EMBL/GenBank/DDBJ whole genome shotgun (WGS) entry which is preliminary data.</text>
</comment>
<dbReference type="EMBL" id="QXED01000003">
    <property type="protein sequence ID" value="RIV23708.1"/>
    <property type="molecule type" value="Genomic_DNA"/>
</dbReference>
<accession>A0A418MBG0</accession>
<dbReference type="RefSeq" id="WP_119667924.1">
    <property type="nucleotide sequence ID" value="NZ_QXED01000003.1"/>
</dbReference>
<keyword evidence="2" id="KW-1185">Reference proteome</keyword>